<name>A0A6G4TU33_9ACTN</name>
<keyword evidence="3" id="KW-1003">Cell membrane</keyword>
<feature type="transmembrane region" description="Helical" evidence="7">
    <location>
        <begin position="239"/>
        <end position="265"/>
    </location>
</feature>
<keyword evidence="5 7" id="KW-1133">Transmembrane helix</keyword>
<reference evidence="10 11" key="1">
    <citation type="submission" date="2020-02" db="EMBL/GenBank/DDBJ databases">
        <title>Whole-genome analyses of novel actinobacteria.</title>
        <authorList>
            <person name="Sahin N."/>
        </authorList>
    </citation>
    <scope>NUCLEOTIDE SEQUENCE [LARGE SCALE GENOMIC DNA]</scope>
    <source>
        <strain evidence="10 11">A7024</strain>
    </source>
</reference>
<gene>
    <name evidence="10" type="ORF">G5C51_01240</name>
</gene>
<protein>
    <submittedName>
        <fullName evidence="10">Sugar ABC transporter permease</fullName>
    </submittedName>
</protein>
<dbReference type="SUPFAM" id="SSF160964">
    <property type="entry name" value="MalF N-terminal region-like"/>
    <property type="match status" value="1"/>
</dbReference>
<evidence type="ECO:0000256" key="7">
    <source>
        <dbReference type="RuleBase" id="RU363032"/>
    </source>
</evidence>
<accession>A0A6G4TU33</accession>
<keyword evidence="4 7" id="KW-0812">Transmembrane</keyword>
<comment type="caution">
    <text evidence="10">The sequence shown here is derived from an EMBL/GenBank/DDBJ whole genome shotgun (WGS) entry which is preliminary data.</text>
</comment>
<feature type="compositionally biased region" description="Low complexity" evidence="8">
    <location>
        <begin position="1"/>
        <end position="11"/>
    </location>
</feature>
<comment type="similarity">
    <text evidence="7">Belongs to the binding-protein-dependent transport system permease family.</text>
</comment>
<dbReference type="InterPro" id="IPR035906">
    <property type="entry name" value="MetI-like_sf"/>
</dbReference>
<feature type="transmembrane region" description="Helical" evidence="7">
    <location>
        <begin position="291"/>
        <end position="313"/>
    </location>
</feature>
<dbReference type="InterPro" id="IPR051393">
    <property type="entry name" value="ABC_transporter_permease"/>
</dbReference>
<dbReference type="GO" id="GO:0055085">
    <property type="term" value="P:transmembrane transport"/>
    <property type="evidence" value="ECO:0007669"/>
    <property type="project" value="InterPro"/>
</dbReference>
<proteinExistence type="inferred from homology"/>
<evidence type="ECO:0000256" key="5">
    <source>
        <dbReference type="ARBA" id="ARBA00022989"/>
    </source>
</evidence>
<evidence type="ECO:0000313" key="10">
    <source>
        <dbReference type="EMBL" id="NGN62537.1"/>
    </source>
</evidence>
<feature type="transmembrane region" description="Helical" evidence="7">
    <location>
        <begin position="136"/>
        <end position="156"/>
    </location>
</feature>
<dbReference type="AlphaFoldDB" id="A0A6G4TU33"/>
<evidence type="ECO:0000256" key="1">
    <source>
        <dbReference type="ARBA" id="ARBA00004651"/>
    </source>
</evidence>
<dbReference type="EMBL" id="JAAKZV010000002">
    <property type="protein sequence ID" value="NGN62537.1"/>
    <property type="molecule type" value="Genomic_DNA"/>
</dbReference>
<keyword evidence="11" id="KW-1185">Reference proteome</keyword>
<feature type="transmembrane region" description="Helical" evidence="7">
    <location>
        <begin position="185"/>
        <end position="209"/>
    </location>
</feature>
<feature type="domain" description="ABC transmembrane type-1" evidence="9">
    <location>
        <begin position="99"/>
        <end position="312"/>
    </location>
</feature>
<dbReference type="Proteomes" id="UP000481583">
    <property type="component" value="Unassembled WGS sequence"/>
</dbReference>
<dbReference type="PROSITE" id="PS50928">
    <property type="entry name" value="ABC_TM1"/>
    <property type="match status" value="1"/>
</dbReference>
<evidence type="ECO:0000256" key="2">
    <source>
        <dbReference type="ARBA" id="ARBA00022448"/>
    </source>
</evidence>
<feature type="region of interest" description="Disordered" evidence="8">
    <location>
        <begin position="1"/>
        <end position="33"/>
    </location>
</feature>
<keyword evidence="2 7" id="KW-0813">Transport</keyword>
<feature type="transmembrane region" description="Helical" evidence="7">
    <location>
        <begin position="104"/>
        <end position="124"/>
    </location>
</feature>
<dbReference type="GO" id="GO:0005886">
    <property type="term" value="C:plasma membrane"/>
    <property type="evidence" value="ECO:0007669"/>
    <property type="project" value="UniProtKB-SubCell"/>
</dbReference>
<feature type="transmembrane region" description="Helical" evidence="7">
    <location>
        <begin position="39"/>
        <end position="66"/>
    </location>
</feature>
<dbReference type="CDD" id="cd06261">
    <property type="entry name" value="TM_PBP2"/>
    <property type="match status" value="1"/>
</dbReference>
<evidence type="ECO:0000259" key="9">
    <source>
        <dbReference type="PROSITE" id="PS50928"/>
    </source>
</evidence>
<organism evidence="10 11">
    <name type="scientific">Streptomyces coryli</name>
    <dbReference type="NCBI Taxonomy" id="1128680"/>
    <lineage>
        <taxon>Bacteria</taxon>
        <taxon>Bacillati</taxon>
        <taxon>Actinomycetota</taxon>
        <taxon>Actinomycetes</taxon>
        <taxon>Kitasatosporales</taxon>
        <taxon>Streptomycetaceae</taxon>
        <taxon>Streptomyces</taxon>
    </lineage>
</organism>
<dbReference type="InterPro" id="IPR000515">
    <property type="entry name" value="MetI-like"/>
</dbReference>
<keyword evidence="6 7" id="KW-0472">Membrane</keyword>
<comment type="subcellular location">
    <subcellularLocation>
        <location evidence="1 7">Cell membrane</location>
        <topology evidence="1 7">Multi-pass membrane protein</topology>
    </subcellularLocation>
</comment>
<dbReference type="PANTHER" id="PTHR30193:SF41">
    <property type="entry name" value="DIACETYLCHITOBIOSE UPTAKE SYSTEM PERMEASE PROTEIN NGCF"/>
    <property type="match status" value="1"/>
</dbReference>
<dbReference type="Gene3D" id="1.10.3720.10">
    <property type="entry name" value="MetI-like"/>
    <property type="match status" value="1"/>
</dbReference>
<evidence type="ECO:0000256" key="4">
    <source>
        <dbReference type="ARBA" id="ARBA00022692"/>
    </source>
</evidence>
<dbReference type="Pfam" id="PF00528">
    <property type="entry name" value="BPD_transp_1"/>
    <property type="match status" value="1"/>
</dbReference>
<evidence type="ECO:0000313" key="11">
    <source>
        <dbReference type="Proteomes" id="UP000481583"/>
    </source>
</evidence>
<dbReference type="PANTHER" id="PTHR30193">
    <property type="entry name" value="ABC TRANSPORTER PERMEASE PROTEIN"/>
    <property type="match status" value="1"/>
</dbReference>
<dbReference type="SUPFAM" id="SSF161098">
    <property type="entry name" value="MetI-like"/>
    <property type="match status" value="1"/>
</dbReference>
<evidence type="ECO:0000256" key="6">
    <source>
        <dbReference type="ARBA" id="ARBA00023136"/>
    </source>
</evidence>
<evidence type="ECO:0000256" key="3">
    <source>
        <dbReference type="ARBA" id="ARBA00022475"/>
    </source>
</evidence>
<sequence>MAAAPAPATAAARRRDAPAPRAGRPGRPRRARHTDGTAGWWFIAPNLVGMLLFTLIPVVAAVLIAFTDWDVVSGLGGVRFTGLANFTELLSDDRFWHSFKLTGIYTGVSVPLSVLFGLGLAIALNRPVPGRAALRTIFFLPYIVNQVAIGMTWLLLLNPSSGMVNEVLRSVGIDDPPAWFASSDWALPAFMIMAVWGGVGYAAVIYLAALQDLPTDLYEAAAIDGAGPWRRFTTITWPALVPTTTFVFVTLVISVSQSFGLVVLITQGGPGDSTRVLPAFIYQSGFEYYRFGYASAAGLLTFVCVLVLTLSFWRFQKGRALYDD</sequence>
<evidence type="ECO:0000256" key="8">
    <source>
        <dbReference type="SAM" id="MobiDB-lite"/>
    </source>
</evidence>
<dbReference type="RefSeq" id="WP_165230047.1">
    <property type="nucleotide sequence ID" value="NZ_JAAKZV010000002.1"/>
</dbReference>